<protein>
    <submittedName>
        <fullName evidence="1">Uncharacterized protein</fullName>
    </submittedName>
</protein>
<sequence>MNLIIPVKSGGRTQFFRSHPSLPAPAGSKVYDGDGLRGDFDASQPMRFLGCDTAEMAYRVPISPTASKGSQKLDGPQWATYLTDPFEEGAWPKFPDPGLHPLVQASLSARCGPDAAANHARHAAAGRQALIDMIQADMALVGHDPAQPLTLFVALSHEVFDSYGRLLAFVNTEVKDKDIRPRTYNERQIALGMATPFFIWPNVDPFRGRASVTDAALPPKQLRSLAAKGSLGRAREDARVARSAGLGIYNPADPLKIPAFELRMLGDRKLPSRWVIDLSANADDPTILPPEGYPLIERAEDRLFIPEEYVPLFVQKGWQAAKLVRW</sequence>
<organism evidence="1 2">
    <name type="scientific">Peteryoungia desertarenae</name>
    <dbReference type="NCBI Taxonomy" id="1813451"/>
    <lineage>
        <taxon>Bacteria</taxon>
        <taxon>Pseudomonadati</taxon>
        <taxon>Pseudomonadota</taxon>
        <taxon>Alphaproteobacteria</taxon>
        <taxon>Hyphomicrobiales</taxon>
        <taxon>Rhizobiaceae</taxon>
        <taxon>Peteryoungia</taxon>
    </lineage>
</organism>
<evidence type="ECO:0000313" key="1">
    <source>
        <dbReference type="EMBL" id="QLF70755.1"/>
    </source>
</evidence>
<dbReference type="RefSeq" id="WP_138286308.1">
    <property type="nucleotide sequence ID" value="NZ_CP058350.1"/>
</dbReference>
<evidence type="ECO:0000313" key="2">
    <source>
        <dbReference type="Proteomes" id="UP000308530"/>
    </source>
</evidence>
<reference evidence="1 2" key="1">
    <citation type="submission" date="2020-06" db="EMBL/GenBank/DDBJ databases">
        <title>Genome sequence of Rhizobium sp strain ADMK78.</title>
        <authorList>
            <person name="Rahi P."/>
        </authorList>
    </citation>
    <scope>NUCLEOTIDE SEQUENCE [LARGE SCALE GENOMIC DNA]</scope>
    <source>
        <strain evidence="1 2">ADMK78</strain>
    </source>
</reference>
<dbReference type="EMBL" id="CP058350">
    <property type="protein sequence ID" value="QLF70755.1"/>
    <property type="molecule type" value="Genomic_DNA"/>
</dbReference>
<dbReference type="Proteomes" id="UP000308530">
    <property type="component" value="Chromosome"/>
</dbReference>
<proteinExistence type="predicted"/>
<dbReference type="Gene3D" id="2.40.50.90">
    <property type="match status" value="1"/>
</dbReference>
<gene>
    <name evidence="1" type="ORF">FE840_015060</name>
</gene>
<name>A0ABX6QRD7_9HYPH</name>
<keyword evidence="2" id="KW-1185">Reference proteome</keyword>
<accession>A0ABX6QRD7</accession>
<dbReference type="InterPro" id="IPR035437">
    <property type="entry name" value="SNase_OB-fold_sf"/>
</dbReference>